<dbReference type="PANTHER" id="PTHR10900:SF77">
    <property type="entry name" value="FI19380P1"/>
    <property type="match status" value="1"/>
</dbReference>
<dbReference type="PROSITE" id="PS51257">
    <property type="entry name" value="PROKAR_LIPOPROTEIN"/>
    <property type="match status" value="1"/>
</dbReference>
<dbReference type="AlphaFoldDB" id="A0A098S4Y8"/>
<evidence type="ECO:0000256" key="1">
    <source>
        <dbReference type="SAM" id="SignalP"/>
    </source>
</evidence>
<name>A0A098S4Y8_9BACT</name>
<feature type="domain" description="FAS1" evidence="2">
    <location>
        <begin position="175"/>
        <end position="319"/>
    </location>
</feature>
<feature type="domain" description="FAS1" evidence="2">
    <location>
        <begin position="34"/>
        <end position="173"/>
    </location>
</feature>
<dbReference type="Gene3D" id="2.30.180.10">
    <property type="entry name" value="FAS1 domain"/>
    <property type="match status" value="2"/>
</dbReference>
<dbReference type="EMBL" id="JPOS01000037">
    <property type="protein sequence ID" value="KGE87404.1"/>
    <property type="molecule type" value="Genomic_DNA"/>
</dbReference>
<evidence type="ECO:0000259" key="2">
    <source>
        <dbReference type="PROSITE" id="PS50213"/>
    </source>
</evidence>
<dbReference type="RefSeq" id="WP_044222347.1">
    <property type="nucleotide sequence ID" value="NZ_JBKAGJ010000015.1"/>
</dbReference>
<protein>
    <recommendedName>
        <fullName evidence="2">FAS1 domain-containing protein</fullName>
    </recommendedName>
</protein>
<dbReference type="SUPFAM" id="SSF82153">
    <property type="entry name" value="FAS1 domain"/>
    <property type="match status" value="2"/>
</dbReference>
<reference evidence="3 4" key="1">
    <citation type="journal article" date="2014" name="Int. J. Syst. Evol. Microbiol.">
        <title>Phaeodactylibacter xiamenensis gen. nov., sp. nov., a member of the family Saprospiraceae isolated from the marine alga Phaeodactylum tricornutum.</title>
        <authorList>
            <person name="Chen Z.Jr."/>
            <person name="Lei X."/>
            <person name="Lai Q."/>
            <person name="Li Y."/>
            <person name="Zhang B."/>
            <person name="Zhang J."/>
            <person name="Zhang H."/>
            <person name="Yang L."/>
            <person name="Zheng W."/>
            <person name="Tian Y."/>
            <person name="Yu Z."/>
            <person name="Xu H.Jr."/>
            <person name="Zheng T."/>
        </authorList>
    </citation>
    <scope>NUCLEOTIDE SEQUENCE [LARGE SCALE GENOMIC DNA]</scope>
    <source>
        <strain evidence="3 4">KD52</strain>
    </source>
</reference>
<dbReference type="InterPro" id="IPR000782">
    <property type="entry name" value="FAS1_domain"/>
</dbReference>
<dbReference type="OrthoDB" id="1144324at2"/>
<organism evidence="3 4">
    <name type="scientific">Phaeodactylibacter xiamenensis</name>
    <dbReference type="NCBI Taxonomy" id="1524460"/>
    <lineage>
        <taxon>Bacteria</taxon>
        <taxon>Pseudomonadati</taxon>
        <taxon>Bacteroidota</taxon>
        <taxon>Saprospiria</taxon>
        <taxon>Saprospirales</taxon>
        <taxon>Haliscomenobacteraceae</taxon>
        <taxon>Phaeodactylibacter</taxon>
    </lineage>
</organism>
<proteinExistence type="predicted"/>
<dbReference type="InterPro" id="IPR036378">
    <property type="entry name" value="FAS1_dom_sf"/>
</dbReference>
<evidence type="ECO:0000313" key="4">
    <source>
        <dbReference type="Proteomes" id="UP000029736"/>
    </source>
</evidence>
<dbReference type="InterPro" id="IPR050904">
    <property type="entry name" value="Adhesion/Biosynth-related"/>
</dbReference>
<dbReference type="PANTHER" id="PTHR10900">
    <property type="entry name" value="PERIOSTIN-RELATED"/>
    <property type="match status" value="1"/>
</dbReference>
<evidence type="ECO:0000313" key="3">
    <source>
        <dbReference type="EMBL" id="KGE87404.1"/>
    </source>
</evidence>
<dbReference type="PROSITE" id="PS50213">
    <property type="entry name" value="FAS1"/>
    <property type="match status" value="2"/>
</dbReference>
<comment type="caution">
    <text evidence="3">The sequence shown here is derived from an EMBL/GenBank/DDBJ whole genome shotgun (WGS) entry which is preliminary data.</text>
</comment>
<keyword evidence="4" id="KW-1185">Reference proteome</keyword>
<dbReference type="FunFam" id="2.30.180.10:FF:000032">
    <property type="entry name" value="Fasciclin domain-containing protein, putative"/>
    <property type="match status" value="1"/>
</dbReference>
<gene>
    <name evidence="3" type="ORF">IX84_15555</name>
</gene>
<dbReference type="GO" id="GO:0005615">
    <property type="term" value="C:extracellular space"/>
    <property type="evidence" value="ECO:0007669"/>
    <property type="project" value="TreeGrafter"/>
</dbReference>
<dbReference type="STRING" id="1524460.IX84_15555"/>
<keyword evidence="1" id="KW-0732">Signal</keyword>
<feature type="chain" id="PRO_5001947872" description="FAS1 domain-containing protein" evidence="1">
    <location>
        <begin position="22"/>
        <end position="321"/>
    </location>
</feature>
<sequence>MKKLNLWLLAIFAISALTFTACDDDDDTDPMPEPTTIVSFAQDSDDYTILAEAVVAAGLDGVLSGTGPFTVFAPDNAAFQALLDSNADWNTLDDIPEATLTAVLTNHVLGGEVTSSDLMAGYYSTLSATGFGDATTSLYVNLDNGVVLNGGPEVVVPDVDVDNGVIHGVDAVILPPTVVDFATSNPALSSLVAALTRSDLSTDFVGALSGDGPFTVFAPSNAAFQALLDSNDDWNTLNDIPVGTLEAVLSYHVSSGVNARSSDLSDGMMVSTLAEGATLEVDLSNPDAPQIVGGSSTATVELADIQGANGVVHVIDTVLLP</sequence>
<dbReference type="Pfam" id="PF02469">
    <property type="entry name" value="Fasciclin"/>
    <property type="match status" value="2"/>
</dbReference>
<dbReference type="SMART" id="SM00554">
    <property type="entry name" value="FAS1"/>
    <property type="match status" value="2"/>
</dbReference>
<accession>A0A098S4Y8</accession>
<feature type="signal peptide" evidence="1">
    <location>
        <begin position="1"/>
        <end position="21"/>
    </location>
</feature>
<dbReference type="Proteomes" id="UP000029736">
    <property type="component" value="Unassembled WGS sequence"/>
</dbReference>